<keyword evidence="3" id="KW-0812">Transmembrane</keyword>
<comment type="caution">
    <text evidence="5">The sequence shown here is derived from an EMBL/GenBank/DDBJ whole genome shotgun (WGS) entry which is preliminary data.</text>
</comment>
<evidence type="ECO:0000313" key="6">
    <source>
        <dbReference type="Proteomes" id="UP000015354"/>
    </source>
</evidence>
<keyword evidence="3" id="KW-0472">Membrane</keyword>
<dbReference type="InterPro" id="IPR029058">
    <property type="entry name" value="AB_hydrolase_fold"/>
</dbReference>
<dbReference type="AlphaFoldDB" id="S9UFR2"/>
<gene>
    <name evidence="5" type="ORF">STCU_05690</name>
</gene>
<feature type="domain" description="Phospholipase/carboxylesterase/thioesterase" evidence="4">
    <location>
        <begin position="132"/>
        <end position="345"/>
    </location>
</feature>
<dbReference type="Pfam" id="PF02230">
    <property type="entry name" value="Abhydrolase_2"/>
    <property type="match status" value="1"/>
</dbReference>
<dbReference type="GO" id="GO:0052689">
    <property type="term" value="F:carboxylic ester hydrolase activity"/>
    <property type="evidence" value="ECO:0007669"/>
    <property type="project" value="TreeGrafter"/>
</dbReference>
<dbReference type="Proteomes" id="UP000015354">
    <property type="component" value="Unassembled WGS sequence"/>
</dbReference>
<evidence type="ECO:0000256" key="3">
    <source>
        <dbReference type="SAM" id="Phobius"/>
    </source>
</evidence>
<name>S9UFR2_9TRYP</name>
<dbReference type="Gene3D" id="3.40.50.1820">
    <property type="entry name" value="alpha/beta hydrolase"/>
    <property type="match status" value="1"/>
</dbReference>
<keyword evidence="2" id="KW-0378">Hydrolase</keyword>
<dbReference type="OrthoDB" id="2418081at2759"/>
<evidence type="ECO:0000313" key="5">
    <source>
        <dbReference type="EMBL" id="EPY27559.1"/>
    </source>
</evidence>
<evidence type="ECO:0000256" key="2">
    <source>
        <dbReference type="ARBA" id="ARBA00022801"/>
    </source>
</evidence>
<organism evidence="5 6">
    <name type="scientific">Strigomonas culicis</name>
    <dbReference type="NCBI Taxonomy" id="28005"/>
    <lineage>
        <taxon>Eukaryota</taxon>
        <taxon>Discoba</taxon>
        <taxon>Euglenozoa</taxon>
        <taxon>Kinetoplastea</taxon>
        <taxon>Metakinetoplastina</taxon>
        <taxon>Trypanosomatida</taxon>
        <taxon>Trypanosomatidae</taxon>
        <taxon>Strigomonadinae</taxon>
        <taxon>Strigomonas</taxon>
    </lineage>
</organism>
<dbReference type="GO" id="GO:0008474">
    <property type="term" value="F:palmitoyl-(protein) hydrolase activity"/>
    <property type="evidence" value="ECO:0007669"/>
    <property type="project" value="TreeGrafter"/>
</dbReference>
<dbReference type="InterPro" id="IPR050565">
    <property type="entry name" value="LYPA1-2/EST-like"/>
</dbReference>
<keyword evidence="3" id="KW-1133">Transmembrane helix</keyword>
<accession>S9UFR2</accession>
<dbReference type="PANTHER" id="PTHR10655">
    <property type="entry name" value="LYSOPHOSPHOLIPASE-RELATED"/>
    <property type="match status" value="1"/>
</dbReference>
<feature type="transmembrane region" description="Helical" evidence="3">
    <location>
        <begin position="6"/>
        <end position="27"/>
    </location>
</feature>
<dbReference type="InterPro" id="IPR003140">
    <property type="entry name" value="PLipase/COase/thioEstase"/>
</dbReference>
<dbReference type="PANTHER" id="PTHR10655:SF17">
    <property type="entry name" value="LYSOPHOSPHOLIPASE-LIKE PROTEIN 1"/>
    <property type="match status" value="1"/>
</dbReference>
<keyword evidence="6" id="KW-1185">Reference proteome</keyword>
<dbReference type="EMBL" id="ATMH01005690">
    <property type="protein sequence ID" value="EPY27559.1"/>
    <property type="molecule type" value="Genomic_DNA"/>
</dbReference>
<reference evidence="5 6" key="1">
    <citation type="journal article" date="2013" name="PLoS ONE">
        <title>Predicting the Proteins of Angomonas deanei, Strigomonas culicis and Their Respective Endosymbionts Reveals New Aspects of the Trypanosomatidae Family.</title>
        <authorList>
            <person name="Motta M.C."/>
            <person name="Martins A.C."/>
            <person name="de Souza S.S."/>
            <person name="Catta-Preta C.M."/>
            <person name="Silva R."/>
            <person name="Klein C.C."/>
            <person name="de Almeida L.G."/>
            <person name="de Lima Cunha O."/>
            <person name="Ciapina L.P."/>
            <person name="Brocchi M."/>
            <person name="Colabardini A.C."/>
            <person name="de Araujo Lima B."/>
            <person name="Machado C.R."/>
            <person name="de Almeida Soares C.M."/>
            <person name="Probst C.M."/>
            <person name="de Menezes C.B."/>
            <person name="Thompson C.E."/>
            <person name="Bartholomeu D.C."/>
            <person name="Gradia D.F."/>
            <person name="Pavoni D.P."/>
            <person name="Grisard E.C."/>
            <person name="Fantinatti-Garboggini F."/>
            <person name="Marchini F.K."/>
            <person name="Rodrigues-Luiz G.F."/>
            <person name="Wagner G."/>
            <person name="Goldman G.H."/>
            <person name="Fietto J.L."/>
            <person name="Elias M.C."/>
            <person name="Goldman M.H."/>
            <person name="Sagot M.F."/>
            <person name="Pereira M."/>
            <person name="Stoco P.H."/>
            <person name="de Mendonca-Neto R.P."/>
            <person name="Teixeira S.M."/>
            <person name="Maciel T.E."/>
            <person name="de Oliveira Mendes T.A."/>
            <person name="Urmenyi T.P."/>
            <person name="de Souza W."/>
            <person name="Schenkman S."/>
            <person name="de Vasconcelos A.T."/>
        </authorList>
    </citation>
    <scope>NUCLEOTIDE SEQUENCE [LARGE SCALE GENOMIC DNA]</scope>
</reference>
<sequence length="353" mass="38247">MATDSPVQQLIIIFVALVVGLSLQFGLQHYDTYYQYESTAAHKGNASSPHPAPSPLTASDAMDIDATNLLGPNIQEMSNTQIKEELKTRYAVTNVADCIEPGDLQRKLATVRDTQPITYGLRYGTYLEIGNKKSATGIVTLSHGLGDSARGWEDVGEELAQRLPYLLFLLPTAPNRPVTINGGMAMPAWYDIRSMLSIGLRSGEQDSASLFQSVDYVRSMAHVAAKRYKINPRRVVYAGFSQGAATSIATALTAHLAPAGAAIMSGYFAGLDDTLPKVVNRDVPFHFFHGSADNVVPLQACKDSIEALAKDAKVTVPVAFKEYPGMMHAACPQEVNDLEAFLRKVLPEKQSGL</sequence>
<protein>
    <submittedName>
        <fullName evidence="5">Lysophospholipase I</fullName>
    </submittedName>
</protein>
<comment type="similarity">
    <text evidence="1">Belongs to the AB hydrolase superfamily. AB hydrolase 2 family.</text>
</comment>
<evidence type="ECO:0000259" key="4">
    <source>
        <dbReference type="Pfam" id="PF02230"/>
    </source>
</evidence>
<dbReference type="GO" id="GO:0005737">
    <property type="term" value="C:cytoplasm"/>
    <property type="evidence" value="ECO:0007669"/>
    <property type="project" value="TreeGrafter"/>
</dbReference>
<evidence type="ECO:0000256" key="1">
    <source>
        <dbReference type="ARBA" id="ARBA00006499"/>
    </source>
</evidence>
<dbReference type="SUPFAM" id="SSF53474">
    <property type="entry name" value="alpha/beta-Hydrolases"/>
    <property type="match status" value="1"/>
</dbReference>
<proteinExistence type="inferred from homology"/>